<evidence type="ECO:0000313" key="2">
    <source>
        <dbReference type="EMBL" id="CAD8997394.1"/>
    </source>
</evidence>
<protein>
    <submittedName>
        <fullName evidence="2">Uncharacterized protein</fullName>
    </submittedName>
</protein>
<dbReference type="EMBL" id="HBGA01021944">
    <property type="protein sequence ID" value="CAD8997394.1"/>
    <property type="molecule type" value="Transcribed_RNA"/>
</dbReference>
<sequence length="127" mass="13619">MGRAPRQKATSHKQPLFQEGTSALSAPCGRAISPRAKFVLRALRLAWFGTALSGNLRFVTRPAANGGSSLASKGQLHRSRARRADNPSSLTTSKMDTGVTKLALVSVTTHLTVNLVYLNPFPFCLLA</sequence>
<gene>
    <name evidence="2" type="ORF">EGYM00392_LOCUS8459</name>
</gene>
<feature type="region of interest" description="Disordered" evidence="1">
    <location>
        <begin position="1"/>
        <end position="20"/>
    </location>
</feature>
<dbReference type="AlphaFoldDB" id="A0A7S1I116"/>
<evidence type="ECO:0000256" key="1">
    <source>
        <dbReference type="SAM" id="MobiDB-lite"/>
    </source>
</evidence>
<name>A0A7S1I116_9EUGL</name>
<proteinExistence type="predicted"/>
<reference evidence="2" key="1">
    <citation type="submission" date="2021-01" db="EMBL/GenBank/DDBJ databases">
        <authorList>
            <person name="Corre E."/>
            <person name="Pelletier E."/>
            <person name="Niang G."/>
            <person name="Scheremetjew M."/>
            <person name="Finn R."/>
            <person name="Kale V."/>
            <person name="Holt S."/>
            <person name="Cochrane G."/>
            <person name="Meng A."/>
            <person name="Brown T."/>
            <person name="Cohen L."/>
        </authorList>
    </citation>
    <scope>NUCLEOTIDE SEQUENCE</scope>
    <source>
        <strain evidence="2">NIES-381</strain>
    </source>
</reference>
<feature type="compositionally biased region" description="Basic residues" evidence="1">
    <location>
        <begin position="1"/>
        <end position="11"/>
    </location>
</feature>
<organism evidence="2">
    <name type="scientific">Eutreptiella gymnastica</name>
    <dbReference type="NCBI Taxonomy" id="73025"/>
    <lineage>
        <taxon>Eukaryota</taxon>
        <taxon>Discoba</taxon>
        <taxon>Euglenozoa</taxon>
        <taxon>Euglenida</taxon>
        <taxon>Spirocuta</taxon>
        <taxon>Euglenophyceae</taxon>
        <taxon>Eutreptiales</taxon>
        <taxon>Eutreptiaceae</taxon>
        <taxon>Eutreptiella</taxon>
    </lineage>
</organism>
<feature type="region of interest" description="Disordered" evidence="1">
    <location>
        <begin position="64"/>
        <end position="92"/>
    </location>
</feature>
<accession>A0A7S1I116</accession>